<comment type="caution">
    <text evidence="1">The sequence shown here is derived from an EMBL/GenBank/DDBJ whole genome shotgun (WGS) entry which is preliminary data.</text>
</comment>
<dbReference type="EMBL" id="JBANRG010000006">
    <property type="protein sequence ID" value="KAK7465531.1"/>
    <property type="molecule type" value="Genomic_DNA"/>
</dbReference>
<dbReference type="Proteomes" id="UP001498398">
    <property type="component" value="Unassembled WGS sequence"/>
</dbReference>
<sequence length="388" mass="44192">MITLGASNPLMACQQLPPEVWLEVFNWATYYPSSDAYTTEYKPFSTSASQATDVALSVKCTLTLVCREWHTIVTEFLYKDVRIGRGQNALKSALHDGNRRFVRRAVLPYHSTSTPQWNPEPLSSVEILKLCNHLEILVRPRSPPLEAQRFEFEADNLPLPSLKRLEWTYNSEAERTGGINSLQSVLQGSPSLQYLAIDGISPRARLAFDVRNLTLPYLETLFLSGLNANVLYQLTRRWSLPSLSHITLGSLYVEEPTSLWETYSEQLQVLELGQDNSFLWQDSLSPCLDLCSKLEEINYHIFYTLPPQTTASYPTVSTIGLHSASNPVFDSDERCWLFLEKHLECLCGDMFPSLRALHLFGDWLRFLHHPCFAPFAAQLNRRGCEIIL</sequence>
<organism evidence="1 2">
    <name type="scientific">Marasmiellus scandens</name>
    <dbReference type="NCBI Taxonomy" id="2682957"/>
    <lineage>
        <taxon>Eukaryota</taxon>
        <taxon>Fungi</taxon>
        <taxon>Dikarya</taxon>
        <taxon>Basidiomycota</taxon>
        <taxon>Agaricomycotina</taxon>
        <taxon>Agaricomycetes</taxon>
        <taxon>Agaricomycetidae</taxon>
        <taxon>Agaricales</taxon>
        <taxon>Marasmiineae</taxon>
        <taxon>Omphalotaceae</taxon>
        <taxon>Marasmiellus</taxon>
    </lineage>
</organism>
<gene>
    <name evidence="1" type="ORF">VKT23_005505</name>
</gene>
<keyword evidence="2" id="KW-1185">Reference proteome</keyword>
<protein>
    <recommendedName>
        <fullName evidence="3">F-box domain-containing protein</fullName>
    </recommendedName>
</protein>
<evidence type="ECO:0000313" key="2">
    <source>
        <dbReference type="Proteomes" id="UP001498398"/>
    </source>
</evidence>
<evidence type="ECO:0008006" key="3">
    <source>
        <dbReference type="Google" id="ProtNLM"/>
    </source>
</evidence>
<proteinExistence type="predicted"/>
<accession>A0ABR1JQZ8</accession>
<name>A0ABR1JQZ8_9AGAR</name>
<evidence type="ECO:0000313" key="1">
    <source>
        <dbReference type="EMBL" id="KAK7465531.1"/>
    </source>
</evidence>
<reference evidence="1 2" key="1">
    <citation type="submission" date="2024-01" db="EMBL/GenBank/DDBJ databases">
        <title>A draft genome for the cacao thread blight pathogen Marasmiellus scandens.</title>
        <authorList>
            <person name="Baruah I.K."/>
            <person name="Leung J."/>
            <person name="Bukari Y."/>
            <person name="Amoako-Attah I."/>
            <person name="Meinhardt L.W."/>
            <person name="Bailey B.A."/>
            <person name="Cohen S.P."/>
        </authorList>
    </citation>
    <scope>NUCLEOTIDE SEQUENCE [LARGE SCALE GENOMIC DNA]</scope>
    <source>
        <strain evidence="1 2">GH-19</strain>
    </source>
</reference>